<dbReference type="Pfam" id="PF03802">
    <property type="entry name" value="CitX"/>
    <property type="match status" value="1"/>
</dbReference>
<dbReference type="EMBL" id="CP066294">
    <property type="protein sequence ID" value="QQL47847.1"/>
    <property type="molecule type" value="Genomic_DNA"/>
</dbReference>
<evidence type="ECO:0000256" key="3">
    <source>
        <dbReference type="ARBA" id="ARBA00022695"/>
    </source>
</evidence>
<evidence type="ECO:0000256" key="4">
    <source>
        <dbReference type="ARBA" id="ARBA00048574"/>
    </source>
</evidence>
<organism evidence="5 6">
    <name type="scientific">Streptococcus mutans</name>
    <dbReference type="NCBI Taxonomy" id="1309"/>
    <lineage>
        <taxon>Bacteria</taxon>
        <taxon>Bacillati</taxon>
        <taxon>Bacillota</taxon>
        <taxon>Bacilli</taxon>
        <taxon>Lactobacillales</taxon>
        <taxon>Streptococcaceae</taxon>
        <taxon>Streptococcus</taxon>
    </lineage>
</organism>
<sequence length="181" mass="20872">MSDTDVFKGEEVTLEEMMAAREQRSFRQLSLLSLLRKFEDQSLLCASMNIPGPIKSSESLNKTFQSIINLVKEDLKGRIIFEREVHQKTGWEYYCLSDLPVLELKTKMVAIETKISIGRLMDLDVLHLVNGIPQPISRQELGFPRRQCYICQNDAKVCSRSRKHSVIEMQEAIAKFIKINH</sequence>
<dbReference type="InterPro" id="IPR005551">
    <property type="entry name" value="CitX"/>
</dbReference>
<dbReference type="EC" id="2.7.7.61" evidence="1"/>
<keyword evidence="2 5" id="KW-0808">Transferase</keyword>
<evidence type="ECO:0000256" key="2">
    <source>
        <dbReference type="ARBA" id="ARBA00022679"/>
    </source>
</evidence>
<evidence type="ECO:0000256" key="1">
    <source>
        <dbReference type="ARBA" id="ARBA00012524"/>
    </source>
</evidence>
<accession>A0AAX1K415</accession>
<dbReference type="Proteomes" id="UP000595884">
    <property type="component" value="Chromosome"/>
</dbReference>
<keyword evidence="3 5" id="KW-0548">Nucleotidyltransferase</keyword>
<keyword evidence="5" id="KW-0456">Lyase</keyword>
<dbReference type="AlphaFoldDB" id="A0AAX1K415"/>
<evidence type="ECO:0000313" key="6">
    <source>
        <dbReference type="Proteomes" id="UP000595884"/>
    </source>
</evidence>
<dbReference type="RefSeq" id="WP_192072214.1">
    <property type="nucleotide sequence ID" value="NZ_CP066294.2"/>
</dbReference>
<dbReference type="GO" id="GO:0051191">
    <property type="term" value="P:prosthetic group biosynthetic process"/>
    <property type="evidence" value="ECO:0007669"/>
    <property type="project" value="InterPro"/>
</dbReference>
<evidence type="ECO:0000313" key="5">
    <source>
        <dbReference type="EMBL" id="QQL47847.1"/>
    </source>
</evidence>
<dbReference type="NCBIfam" id="TIGR03124">
    <property type="entry name" value="citrate_citX"/>
    <property type="match status" value="1"/>
</dbReference>
<protein>
    <recommendedName>
        <fullName evidence="1">citrate lyase holo-[acyl-carrier protein] synthase</fullName>
        <ecNumber evidence="1">2.7.7.61</ecNumber>
    </recommendedName>
</protein>
<comment type="catalytic activity">
    <reaction evidence="4">
        <text>apo-[citrate lyase ACP] + 2'-(5''-triphospho-alpha-D-ribosyl)-3'-dephospho-CoA = holo-[citrate lyase ACP] + diphosphate</text>
        <dbReference type="Rhea" id="RHEA:16333"/>
        <dbReference type="Rhea" id="RHEA-COMP:10157"/>
        <dbReference type="Rhea" id="RHEA-COMP:10158"/>
        <dbReference type="ChEBI" id="CHEBI:29999"/>
        <dbReference type="ChEBI" id="CHEBI:33019"/>
        <dbReference type="ChEBI" id="CHEBI:61378"/>
        <dbReference type="ChEBI" id="CHEBI:82683"/>
        <dbReference type="EC" id="2.7.7.61"/>
    </reaction>
</comment>
<dbReference type="NCBIfam" id="NF002383">
    <property type="entry name" value="PRK01392.1"/>
    <property type="match status" value="1"/>
</dbReference>
<gene>
    <name evidence="5" type="primary">citX</name>
    <name evidence="5" type="ORF">IGS65_003130</name>
</gene>
<dbReference type="GO" id="GO:0050519">
    <property type="term" value="F:holo-citrate lyase synthase activity"/>
    <property type="evidence" value="ECO:0007669"/>
    <property type="project" value="UniProtKB-EC"/>
</dbReference>
<proteinExistence type="predicted"/>
<name>A0AAX1K415_STRMG</name>
<reference evidence="6" key="1">
    <citation type="submission" date="2020-12" db="EMBL/GenBank/DDBJ databases">
        <authorList>
            <person name="Wen Z.T."/>
        </authorList>
    </citation>
    <scope>NUCLEOTIDE SEQUENCE [LARGE SCALE GENOMIC DNA]</scope>
    <source>
        <strain evidence="6">27-3</strain>
    </source>
</reference>
<dbReference type="GO" id="GO:0016829">
    <property type="term" value="F:lyase activity"/>
    <property type="evidence" value="ECO:0007669"/>
    <property type="project" value="UniProtKB-KW"/>
</dbReference>